<feature type="transmembrane region" description="Helical" evidence="7">
    <location>
        <begin position="140"/>
        <end position="160"/>
    </location>
</feature>
<evidence type="ECO:0000256" key="6">
    <source>
        <dbReference type="SAM" id="MobiDB-lite"/>
    </source>
</evidence>
<feature type="domain" description="Rhodopsin" evidence="8">
    <location>
        <begin position="85"/>
        <end position="204"/>
    </location>
</feature>
<dbReference type="VEuPathDB" id="FungiDB:MPH_05953"/>
<comment type="caution">
    <text evidence="9">The sequence shown here is derived from an EMBL/GenBank/DDBJ whole genome shotgun (WGS) entry which is preliminary data.</text>
</comment>
<comment type="subcellular location">
    <subcellularLocation>
        <location evidence="1">Membrane</location>
        <topology evidence="1">Multi-pass membrane protein</topology>
    </subcellularLocation>
</comment>
<dbReference type="PANTHER" id="PTHR33048">
    <property type="entry name" value="PTH11-LIKE INTEGRAL MEMBRANE PROTEIN (AFU_ORTHOLOGUE AFUA_5G11245)"/>
    <property type="match status" value="1"/>
</dbReference>
<dbReference type="InterPro" id="IPR052337">
    <property type="entry name" value="SAT4-like"/>
</dbReference>
<dbReference type="Pfam" id="PF20684">
    <property type="entry name" value="Fung_rhodopsin"/>
    <property type="match status" value="1"/>
</dbReference>
<dbReference type="InParanoid" id="K2SJ32"/>
<accession>K2SJ32</accession>
<evidence type="ECO:0000313" key="9">
    <source>
        <dbReference type="EMBL" id="EKG16850.1"/>
    </source>
</evidence>
<feature type="transmembrane region" description="Helical" evidence="7">
    <location>
        <begin position="102"/>
        <end position="128"/>
    </location>
</feature>
<evidence type="ECO:0000259" key="8">
    <source>
        <dbReference type="Pfam" id="PF20684"/>
    </source>
</evidence>
<evidence type="ECO:0000256" key="5">
    <source>
        <dbReference type="ARBA" id="ARBA00038359"/>
    </source>
</evidence>
<evidence type="ECO:0000256" key="1">
    <source>
        <dbReference type="ARBA" id="ARBA00004141"/>
    </source>
</evidence>
<comment type="similarity">
    <text evidence="5">Belongs to the SAT4 family.</text>
</comment>
<name>K2SJ32_MACPH</name>
<dbReference type="PANTHER" id="PTHR33048:SF47">
    <property type="entry name" value="INTEGRAL MEMBRANE PROTEIN-RELATED"/>
    <property type="match status" value="1"/>
</dbReference>
<evidence type="ECO:0000256" key="3">
    <source>
        <dbReference type="ARBA" id="ARBA00022989"/>
    </source>
</evidence>
<gene>
    <name evidence="9" type="ORF">MPH_05953</name>
</gene>
<dbReference type="STRING" id="1126212.K2SJ32"/>
<dbReference type="HOGENOM" id="CLU_943573_0_0_1"/>
<evidence type="ECO:0000256" key="7">
    <source>
        <dbReference type="SAM" id="Phobius"/>
    </source>
</evidence>
<dbReference type="EMBL" id="AHHD01000260">
    <property type="protein sequence ID" value="EKG16850.1"/>
    <property type="molecule type" value="Genomic_DNA"/>
</dbReference>
<organism evidence="9 10">
    <name type="scientific">Macrophomina phaseolina (strain MS6)</name>
    <name type="common">Charcoal rot fungus</name>
    <dbReference type="NCBI Taxonomy" id="1126212"/>
    <lineage>
        <taxon>Eukaryota</taxon>
        <taxon>Fungi</taxon>
        <taxon>Dikarya</taxon>
        <taxon>Ascomycota</taxon>
        <taxon>Pezizomycotina</taxon>
        <taxon>Dothideomycetes</taxon>
        <taxon>Dothideomycetes incertae sedis</taxon>
        <taxon>Botryosphaeriales</taxon>
        <taxon>Botryosphaeriaceae</taxon>
        <taxon>Macrophomina</taxon>
    </lineage>
</organism>
<proteinExistence type="inferred from homology"/>
<dbReference type="AlphaFoldDB" id="K2SJ32"/>
<protein>
    <recommendedName>
        <fullName evidence="8">Rhodopsin domain-containing protein</fullName>
    </recommendedName>
</protein>
<evidence type="ECO:0000313" key="10">
    <source>
        <dbReference type="Proteomes" id="UP000007129"/>
    </source>
</evidence>
<reference evidence="9 10" key="1">
    <citation type="journal article" date="2012" name="BMC Genomics">
        <title>Tools to kill: Genome of one of the most destructive plant pathogenic fungi Macrophomina phaseolina.</title>
        <authorList>
            <person name="Islam M.S."/>
            <person name="Haque M.S."/>
            <person name="Islam M.M."/>
            <person name="Emdad E.M."/>
            <person name="Halim A."/>
            <person name="Hossen Q.M.M."/>
            <person name="Hossain M.Z."/>
            <person name="Ahmed B."/>
            <person name="Rahim S."/>
            <person name="Rahman M.S."/>
            <person name="Alam M.M."/>
            <person name="Hou S."/>
            <person name="Wan X."/>
            <person name="Saito J.A."/>
            <person name="Alam M."/>
        </authorList>
    </citation>
    <scope>NUCLEOTIDE SEQUENCE [LARGE SCALE GENOMIC DNA]</scope>
    <source>
        <strain evidence="9 10">MS6</strain>
    </source>
</reference>
<keyword evidence="3 7" id="KW-1133">Transmembrane helix</keyword>
<evidence type="ECO:0000256" key="4">
    <source>
        <dbReference type="ARBA" id="ARBA00023136"/>
    </source>
</evidence>
<keyword evidence="2 7" id="KW-0812">Transmembrane</keyword>
<keyword evidence="4 7" id="KW-0472">Membrane</keyword>
<dbReference type="InterPro" id="IPR049326">
    <property type="entry name" value="Rhodopsin_dom_fungi"/>
</dbReference>
<dbReference type="Proteomes" id="UP000007129">
    <property type="component" value="Unassembled WGS sequence"/>
</dbReference>
<dbReference type="eggNOG" id="ENOG502SPB3">
    <property type="taxonomic scope" value="Eukaryota"/>
</dbReference>
<dbReference type="OrthoDB" id="3934549at2759"/>
<feature type="transmembrane region" description="Helical" evidence="7">
    <location>
        <begin position="6"/>
        <end position="26"/>
    </location>
</feature>
<evidence type="ECO:0000256" key="2">
    <source>
        <dbReference type="ARBA" id="ARBA00022692"/>
    </source>
</evidence>
<sequence>MVVTVRVVLFAMAITTLVVCLLRLYVRYFIIRSVGLDDIFVIFALIGFLSWHAIAIAQTFCALGRHIWDVSPADLSLWLMAKGVPAAYIPNLPGAKCISPDAMFGIFMFQAVTMFLTDVVIIAMPMPIIWKLNMPVRRRIVVMALFSLGFIATIAALVRFSTLAFVKGGIDVTYTSSNAYIWMSVEYSLGFSAGSLSSLRPMIRWKGLGLFSTKHSSNPPYGTHSGSRRNPRSSGYARQDCEAAIKLSTISGHERALKNAVVAAELEGSESTEQIIINSSMPVCERDIGLESLAK</sequence>
<feature type="region of interest" description="Disordered" evidence="6">
    <location>
        <begin position="216"/>
        <end position="235"/>
    </location>
</feature>
<dbReference type="GO" id="GO:0016020">
    <property type="term" value="C:membrane"/>
    <property type="evidence" value="ECO:0007669"/>
    <property type="project" value="UniProtKB-SubCell"/>
</dbReference>
<feature type="transmembrane region" description="Helical" evidence="7">
    <location>
        <begin position="38"/>
        <end position="68"/>
    </location>
</feature>